<comment type="similarity">
    <text evidence="2">Belongs to the FliN/MopA/SpaO family.</text>
</comment>
<dbReference type="PANTHER" id="PTHR43484">
    <property type="match status" value="1"/>
</dbReference>
<dbReference type="InterPro" id="IPR001172">
    <property type="entry name" value="FliN_T3SS_HrcQb"/>
</dbReference>
<keyword evidence="6" id="KW-0472">Membrane</keyword>
<feature type="domain" description="CheC-like protein" evidence="8">
    <location>
        <begin position="138"/>
        <end position="174"/>
    </location>
</feature>
<comment type="caution">
    <text evidence="9">The sequence shown here is derived from an EMBL/GenBank/DDBJ whole genome shotgun (WGS) entry which is preliminary data.</text>
</comment>
<dbReference type="InterPro" id="IPR051469">
    <property type="entry name" value="FliN/MopA/SpaO"/>
</dbReference>
<dbReference type="NCBIfam" id="NF005995">
    <property type="entry name" value="PRK08119.1"/>
    <property type="match status" value="1"/>
</dbReference>
<dbReference type="Gene3D" id="2.30.330.10">
    <property type="entry name" value="SpoA-like"/>
    <property type="match status" value="1"/>
</dbReference>
<evidence type="ECO:0000313" key="10">
    <source>
        <dbReference type="Proteomes" id="UP001596505"/>
    </source>
</evidence>
<keyword evidence="9" id="KW-0966">Cell projection</keyword>
<dbReference type="CDD" id="cd17907">
    <property type="entry name" value="FliY_FliN-Y"/>
    <property type="match status" value="1"/>
</dbReference>
<evidence type="ECO:0000256" key="6">
    <source>
        <dbReference type="ARBA" id="ARBA00023136"/>
    </source>
</evidence>
<dbReference type="NCBIfam" id="TIGR02480">
    <property type="entry name" value="fliN"/>
    <property type="match status" value="1"/>
</dbReference>
<keyword evidence="3" id="KW-1003">Cell membrane</keyword>
<dbReference type="Gene3D" id="3.40.1550.10">
    <property type="entry name" value="CheC-like"/>
    <property type="match status" value="1"/>
</dbReference>
<feature type="domain" description="CheC-like protein" evidence="8">
    <location>
        <begin position="41"/>
        <end position="77"/>
    </location>
</feature>
<keyword evidence="9" id="KW-0969">Cilium</keyword>
<evidence type="ECO:0000256" key="5">
    <source>
        <dbReference type="ARBA" id="ARBA00022779"/>
    </source>
</evidence>
<protein>
    <submittedName>
        <fullName evidence="9">Flagellar motor switch phosphatase FliY</fullName>
    </submittedName>
</protein>
<dbReference type="EMBL" id="JBHTCO010000004">
    <property type="protein sequence ID" value="MFC7392559.1"/>
    <property type="molecule type" value="Genomic_DNA"/>
</dbReference>
<dbReference type="PANTHER" id="PTHR43484:SF1">
    <property type="entry name" value="FLAGELLAR MOTOR SWITCH PROTEIN FLIN"/>
    <property type="match status" value="1"/>
</dbReference>
<keyword evidence="4" id="KW-0145">Chemotaxis</keyword>
<keyword evidence="10" id="KW-1185">Reference proteome</keyword>
<evidence type="ECO:0000259" key="8">
    <source>
        <dbReference type="Pfam" id="PF04509"/>
    </source>
</evidence>
<dbReference type="Proteomes" id="UP001596505">
    <property type="component" value="Unassembled WGS sequence"/>
</dbReference>
<dbReference type="InterPro" id="IPR001543">
    <property type="entry name" value="FliN-like_C"/>
</dbReference>
<dbReference type="SUPFAM" id="SSF103039">
    <property type="entry name" value="CheC-like"/>
    <property type="match status" value="1"/>
</dbReference>
<dbReference type="SUPFAM" id="SSF101801">
    <property type="entry name" value="Surface presentation of antigens (SPOA)"/>
    <property type="match status" value="1"/>
</dbReference>
<dbReference type="InterPro" id="IPR036429">
    <property type="entry name" value="SpoA-like_sf"/>
</dbReference>
<dbReference type="InterPro" id="IPR028976">
    <property type="entry name" value="CheC-like_sf"/>
</dbReference>
<evidence type="ECO:0000256" key="2">
    <source>
        <dbReference type="ARBA" id="ARBA00009226"/>
    </source>
</evidence>
<reference evidence="10" key="1">
    <citation type="journal article" date="2019" name="Int. J. Syst. Evol. Microbiol.">
        <title>The Global Catalogue of Microorganisms (GCM) 10K type strain sequencing project: providing services to taxonomists for standard genome sequencing and annotation.</title>
        <authorList>
            <consortium name="The Broad Institute Genomics Platform"/>
            <consortium name="The Broad Institute Genome Sequencing Center for Infectious Disease"/>
            <person name="Wu L."/>
            <person name="Ma J."/>
        </authorList>
    </citation>
    <scope>NUCLEOTIDE SEQUENCE [LARGE SCALE GENOMIC DNA]</scope>
    <source>
        <strain evidence="10">CGMCC 1.16305</strain>
    </source>
</reference>
<keyword evidence="5" id="KW-0283">Flagellar rotation</keyword>
<gene>
    <name evidence="9" type="primary">fliY</name>
    <name evidence="9" type="ORF">ACFQRG_06130</name>
</gene>
<keyword evidence="9" id="KW-0282">Flagellum</keyword>
<evidence type="ECO:0000259" key="7">
    <source>
        <dbReference type="Pfam" id="PF01052"/>
    </source>
</evidence>
<accession>A0ABW2PTQ5</accession>
<evidence type="ECO:0000313" key="9">
    <source>
        <dbReference type="EMBL" id="MFC7392559.1"/>
    </source>
</evidence>
<organism evidence="9 10">
    <name type="scientific">Scopulibacillus cellulosilyticus</name>
    <dbReference type="NCBI Taxonomy" id="2665665"/>
    <lineage>
        <taxon>Bacteria</taxon>
        <taxon>Bacillati</taxon>
        <taxon>Bacillota</taxon>
        <taxon>Bacilli</taxon>
        <taxon>Bacillales</taxon>
        <taxon>Sporolactobacillaceae</taxon>
        <taxon>Scopulibacillus</taxon>
    </lineage>
</organism>
<dbReference type="InterPro" id="IPR007597">
    <property type="entry name" value="CheC"/>
</dbReference>
<dbReference type="PRINTS" id="PR00956">
    <property type="entry name" value="FLGMOTORFLIN"/>
</dbReference>
<evidence type="ECO:0000256" key="1">
    <source>
        <dbReference type="ARBA" id="ARBA00004413"/>
    </source>
</evidence>
<dbReference type="InterPro" id="IPR012826">
    <property type="entry name" value="FliN"/>
</dbReference>
<comment type="subcellular location">
    <subcellularLocation>
        <location evidence="1">Cell membrane</location>
        <topology evidence="1">Peripheral membrane protein</topology>
        <orientation evidence="1">Cytoplasmic side</orientation>
    </subcellularLocation>
</comment>
<evidence type="ECO:0000256" key="3">
    <source>
        <dbReference type="ARBA" id="ARBA00022475"/>
    </source>
</evidence>
<proteinExistence type="inferred from homology"/>
<dbReference type="RefSeq" id="WP_380964773.1">
    <property type="nucleotide sequence ID" value="NZ_JBHTCO010000004.1"/>
</dbReference>
<name>A0ABW2PTQ5_9BACL</name>
<evidence type="ECO:0000256" key="4">
    <source>
        <dbReference type="ARBA" id="ARBA00022500"/>
    </source>
</evidence>
<feature type="domain" description="Flagellar motor switch protein FliN-like C-terminal" evidence="7">
    <location>
        <begin position="308"/>
        <end position="378"/>
    </location>
</feature>
<sequence>MSDDGMLSQEEIDALLGNTSDDFNESKASNRKDLKDYINEMEQDVLGEIGNISFGSAATALSTILNQKVDITTPVVSLVEKGDLEKEFPVPYVSVLVNYTEGFKGSNVLMIKTQDASVIADLMMGGAGSDPKKEVGEMELSAVQEAMNQMMGSSATSMSTVFDRKIDISPPTIELMDIKTDRGTSILPDDDTMFKISFHLTVGNLIDSSIMQIVPIDFAKELVTHLLNKDEDNAYDPVKDDQSETVTVSQDLANDLEPFRSKQDDEIISVAKKTSSKSAQSNLNVQAVAFPEFDQQTDSMPKKQNLELLFDIPLQVSVELGQTKKTIKEVLELSQGSIIELDKLAGEPVDILINQKPIAKGEVVVIDENFGVRITEIINQRDRLNKI</sequence>
<dbReference type="Pfam" id="PF04509">
    <property type="entry name" value="CheC"/>
    <property type="match status" value="2"/>
</dbReference>
<dbReference type="Pfam" id="PF01052">
    <property type="entry name" value="FliMN_C"/>
    <property type="match status" value="1"/>
</dbReference>